<evidence type="ECO:0000259" key="6">
    <source>
        <dbReference type="PROSITE" id="PS51722"/>
    </source>
</evidence>
<dbReference type="Proteomes" id="UP000229631">
    <property type="component" value="Unassembled WGS sequence"/>
</dbReference>
<dbReference type="Gene3D" id="3.40.50.10050">
    <property type="entry name" value="Translation initiation factor IF- 2, domain 3"/>
    <property type="match status" value="1"/>
</dbReference>
<evidence type="ECO:0000256" key="3">
    <source>
        <dbReference type="ARBA" id="ARBA00022741"/>
    </source>
</evidence>
<keyword evidence="5" id="KW-0342">GTP-binding</keyword>
<dbReference type="InterPro" id="IPR005225">
    <property type="entry name" value="Small_GTP-bd"/>
</dbReference>
<dbReference type="EMBL" id="PEVC01000024">
    <property type="protein sequence ID" value="PIV01376.1"/>
    <property type="molecule type" value="Genomic_DNA"/>
</dbReference>
<evidence type="ECO:0000256" key="2">
    <source>
        <dbReference type="ARBA" id="ARBA00022540"/>
    </source>
</evidence>
<dbReference type="FunFam" id="3.40.50.10050:FF:000001">
    <property type="entry name" value="Translation initiation factor IF-2"/>
    <property type="match status" value="1"/>
</dbReference>
<dbReference type="Pfam" id="PF00009">
    <property type="entry name" value="GTP_EFTU"/>
    <property type="match status" value="1"/>
</dbReference>
<dbReference type="PANTHER" id="PTHR43381:SF4">
    <property type="entry name" value="EUKARYOTIC TRANSLATION INITIATION FACTOR 5B"/>
    <property type="match status" value="1"/>
</dbReference>
<dbReference type="NCBIfam" id="TIGR00231">
    <property type="entry name" value="small_GTP"/>
    <property type="match status" value="1"/>
</dbReference>
<dbReference type="InterPro" id="IPR000795">
    <property type="entry name" value="T_Tr_GTP-bd_dom"/>
</dbReference>
<dbReference type="AlphaFoldDB" id="A0A2M7BE63"/>
<sequence>MSLQKKPPVVAIMGHVDHGKTTLLDFIRKSKLAAKEVGEITQATAAYQIEHKGEKITFIDTPGHAAFSQMRRRGAKVADIVVLVVAANDGVMPQTKESIKIIKEAKVPFIVAINKIDLPEAAVDKVKTQLAEDEVLVEGYGGKVVAVPLSAKTGEGVDQLLEMILLTAEMEGLKADPEGEFKAEIIESKADKFCGSIASLMVENGTLKKGMEISADGVTAKVRMLKNDLGESIEKALPGDPALVLGFCHVPQVGALVITGGSDKTEEAGAAFAASLVNPKEESKLKIILKTDVAGSLEALLGCLPPEIQVVGQGTGEINESDILSAKNLHAEIYTFNLSIGGSVEKLAETEGVKIKNYRIIYDLVKDLEERILKILVPTIDRKILGKAEIIAIFEMKGEKIAGAKVLEGKINKKGPVMIKRGEAVVGETKIVSMREQKQDINEAGAGMEFGLVFSGKVDFEKGDMVLSYSLEEK</sequence>
<dbReference type="PROSITE" id="PS51722">
    <property type="entry name" value="G_TR_2"/>
    <property type="match status" value="1"/>
</dbReference>
<dbReference type="InterPro" id="IPR015760">
    <property type="entry name" value="TIF_IF2"/>
</dbReference>
<proteinExistence type="inferred from homology"/>
<evidence type="ECO:0000256" key="1">
    <source>
        <dbReference type="ARBA" id="ARBA00007733"/>
    </source>
</evidence>
<dbReference type="GO" id="GO:0005525">
    <property type="term" value="F:GTP binding"/>
    <property type="evidence" value="ECO:0007669"/>
    <property type="project" value="UniProtKB-KW"/>
</dbReference>
<dbReference type="SUPFAM" id="SSF52540">
    <property type="entry name" value="P-loop containing nucleoside triphosphate hydrolases"/>
    <property type="match status" value="1"/>
</dbReference>
<dbReference type="PANTHER" id="PTHR43381">
    <property type="entry name" value="TRANSLATION INITIATION FACTOR IF-2-RELATED"/>
    <property type="match status" value="1"/>
</dbReference>
<comment type="caution">
    <text evidence="7">The sequence shown here is derived from an EMBL/GenBank/DDBJ whole genome shotgun (WGS) entry which is preliminary data.</text>
</comment>
<dbReference type="InterPro" id="IPR036925">
    <property type="entry name" value="TIF_IF2_dom3_sf"/>
</dbReference>
<keyword evidence="2 7" id="KW-0396">Initiation factor</keyword>
<dbReference type="Pfam" id="PF14578">
    <property type="entry name" value="GTP_EFTU_D4"/>
    <property type="match status" value="1"/>
</dbReference>
<dbReference type="InterPro" id="IPR029459">
    <property type="entry name" value="EFTU-type"/>
</dbReference>
<dbReference type="FunFam" id="3.40.50.300:FF:000019">
    <property type="entry name" value="Translation initiation factor IF-2"/>
    <property type="match status" value="1"/>
</dbReference>
<reference evidence="8" key="1">
    <citation type="submission" date="2017-09" db="EMBL/GenBank/DDBJ databases">
        <title>Depth-based differentiation of microbial function through sediment-hosted aquifers and enrichment of novel symbionts in the deep terrestrial subsurface.</title>
        <authorList>
            <person name="Probst A.J."/>
            <person name="Ladd B."/>
            <person name="Jarett J.K."/>
            <person name="Geller-Mcgrath D.E."/>
            <person name="Sieber C.M.K."/>
            <person name="Emerson J.B."/>
            <person name="Anantharaman K."/>
            <person name="Thomas B.C."/>
            <person name="Malmstrom R."/>
            <person name="Stieglmeier M."/>
            <person name="Klingl A."/>
            <person name="Woyke T."/>
            <person name="Ryan C.M."/>
            <person name="Banfield J.F."/>
        </authorList>
    </citation>
    <scope>NUCLEOTIDE SEQUENCE [LARGE SCALE GENOMIC DNA]</scope>
</reference>
<evidence type="ECO:0000256" key="4">
    <source>
        <dbReference type="ARBA" id="ARBA00022917"/>
    </source>
</evidence>
<comment type="similarity">
    <text evidence="1">Belongs to the TRAFAC class translation factor GTPase superfamily. Classic translation factor GTPase family. IF-2 subfamily.</text>
</comment>
<dbReference type="InterPro" id="IPR027417">
    <property type="entry name" value="P-loop_NTPase"/>
</dbReference>
<dbReference type="Gene3D" id="2.40.30.10">
    <property type="entry name" value="Translation factors"/>
    <property type="match status" value="2"/>
</dbReference>
<name>A0A2M7BE63_9BACT</name>
<dbReference type="CDD" id="cd01887">
    <property type="entry name" value="IF2_eIF5B"/>
    <property type="match status" value="1"/>
</dbReference>
<gene>
    <name evidence="7" type="ORF">COS54_01170</name>
</gene>
<dbReference type="SUPFAM" id="SSF52156">
    <property type="entry name" value="Initiation factor IF2/eIF5b, domain 3"/>
    <property type="match status" value="1"/>
</dbReference>
<evidence type="ECO:0000256" key="5">
    <source>
        <dbReference type="ARBA" id="ARBA00023134"/>
    </source>
</evidence>
<organism evidence="7 8">
    <name type="scientific">Candidatus Shapirobacteria bacterium CG03_land_8_20_14_0_80_39_12</name>
    <dbReference type="NCBI Taxonomy" id="1974879"/>
    <lineage>
        <taxon>Bacteria</taxon>
        <taxon>Candidatus Shapironibacteriota</taxon>
    </lineage>
</organism>
<dbReference type="GO" id="GO:0003743">
    <property type="term" value="F:translation initiation factor activity"/>
    <property type="evidence" value="ECO:0007669"/>
    <property type="project" value="UniProtKB-KW"/>
</dbReference>
<dbReference type="GO" id="GO:0003924">
    <property type="term" value="F:GTPase activity"/>
    <property type="evidence" value="ECO:0007669"/>
    <property type="project" value="InterPro"/>
</dbReference>
<evidence type="ECO:0000313" key="8">
    <source>
        <dbReference type="Proteomes" id="UP000229631"/>
    </source>
</evidence>
<dbReference type="InterPro" id="IPR009000">
    <property type="entry name" value="Transl_B-barrel_sf"/>
</dbReference>
<dbReference type="Gene3D" id="3.40.50.300">
    <property type="entry name" value="P-loop containing nucleotide triphosphate hydrolases"/>
    <property type="match status" value="1"/>
</dbReference>
<dbReference type="GO" id="GO:0005737">
    <property type="term" value="C:cytoplasm"/>
    <property type="evidence" value="ECO:0007669"/>
    <property type="project" value="TreeGrafter"/>
</dbReference>
<protein>
    <submittedName>
        <fullName evidence="7">Translation initiation factor IF-2</fullName>
    </submittedName>
</protein>
<dbReference type="InterPro" id="IPR023115">
    <property type="entry name" value="TIF_IF2_dom3"/>
</dbReference>
<dbReference type="InterPro" id="IPR053905">
    <property type="entry name" value="EF-G-like_DII"/>
</dbReference>
<accession>A0A2M7BE63</accession>
<dbReference type="SUPFAM" id="SSF50447">
    <property type="entry name" value="Translation proteins"/>
    <property type="match status" value="2"/>
</dbReference>
<dbReference type="Pfam" id="PF11987">
    <property type="entry name" value="IF-2"/>
    <property type="match status" value="1"/>
</dbReference>
<feature type="domain" description="Tr-type G" evidence="6">
    <location>
        <begin position="5"/>
        <end position="178"/>
    </location>
</feature>
<keyword evidence="4" id="KW-0648">Protein biosynthesis</keyword>
<evidence type="ECO:0000313" key="7">
    <source>
        <dbReference type="EMBL" id="PIV01376.1"/>
    </source>
</evidence>
<dbReference type="Pfam" id="PF22042">
    <property type="entry name" value="EF-G_D2"/>
    <property type="match status" value="1"/>
</dbReference>
<keyword evidence="3" id="KW-0547">Nucleotide-binding</keyword>